<dbReference type="AlphaFoldDB" id="A0A915HUK3"/>
<evidence type="ECO:0000313" key="2">
    <source>
        <dbReference type="WBParaSite" id="nRc.2.0.1.t05221-RA"/>
    </source>
</evidence>
<keyword evidence="1" id="KW-1185">Reference proteome</keyword>
<dbReference type="WBParaSite" id="nRc.2.0.1.t05221-RA">
    <property type="protein sequence ID" value="nRc.2.0.1.t05221-RA"/>
    <property type="gene ID" value="nRc.2.0.1.g05221"/>
</dbReference>
<protein>
    <submittedName>
        <fullName evidence="2">Uncharacterized protein</fullName>
    </submittedName>
</protein>
<sequence length="140" mass="15915">MPPQDGVDYTYKILNKNICQKYQCSRNRDYYKNRVVRETSHWSGNHEFKTLVAQKGWSGNGNTTVFLCKARCSTVLSCSSSTRIVCPSADHPFSPTNAKNKYKKYLYPGHPFSPTIPILQPSFSPTNVINKTILDMTTNE</sequence>
<proteinExistence type="predicted"/>
<evidence type="ECO:0000313" key="1">
    <source>
        <dbReference type="Proteomes" id="UP000887565"/>
    </source>
</evidence>
<organism evidence="1 2">
    <name type="scientific">Romanomermis culicivorax</name>
    <name type="common">Nematode worm</name>
    <dbReference type="NCBI Taxonomy" id="13658"/>
    <lineage>
        <taxon>Eukaryota</taxon>
        <taxon>Metazoa</taxon>
        <taxon>Ecdysozoa</taxon>
        <taxon>Nematoda</taxon>
        <taxon>Enoplea</taxon>
        <taxon>Dorylaimia</taxon>
        <taxon>Mermithida</taxon>
        <taxon>Mermithoidea</taxon>
        <taxon>Mermithidae</taxon>
        <taxon>Romanomermis</taxon>
    </lineage>
</organism>
<accession>A0A915HUK3</accession>
<reference evidence="2" key="1">
    <citation type="submission" date="2022-11" db="UniProtKB">
        <authorList>
            <consortium name="WormBaseParasite"/>
        </authorList>
    </citation>
    <scope>IDENTIFICATION</scope>
</reference>
<name>A0A915HUK3_ROMCU</name>
<dbReference type="Proteomes" id="UP000887565">
    <property type="component" value="Unplaced"/>
</dbReference>